<protein>
    <recommendedName>
        <fullName evidence="4">DUF7165 domain-containing protein</fullName>
    </recommendedName>
</protein>
<organism evidence="5 6">
    <name type="scientific">Hypocrea atroviridis (strain ATCC 20476 / IMI 206040)</name>
    <name type="common">Trichoderma atroviride</name>
    <dbReference type="NCBI Taxonomy" id="452589"/>
    <lineage>
        <taxon>Eukaryota</taxon>
        <taxon>Fungi</taxon>
        <taxon>Dikarya</taxon>
        <taxon>Ascomycota</taxon>
        <taxon>Pezizomycotina</taxon>
        <taxon>Sordariomycetes</taxon>
        <taxon>Hypocreomycetidae</taxon>
        <taxon>Hypocreales</taxon>
        <taxon>Hypocreaceae</taxon>
        <taxon>Trichoderma</taxon>
    </lineage>
</organism>
<dbReference type="HOGENOM" id="CLU_670959_0_0_1"/>
<evidence type="ECO:0000256" key="2">
    <source>
        <dbReference type="ARBA" id="ARBA00022737"/>
    </source>
</evidence>
<dbReference type="OrthoDB" id="5240432at2759"/>
<evidence type="ECO:0000259" key="4">
    <source>
        <dbReference type="Pfam" id="PF23749"/>
    </source>
</evidence>
<dbReference type="Proteomes" id="UP000005426">
    <property type="component" value="Unassembled WGS sequence"/>
</dbReference>
<evidence type="ECO:0000256" key="1">
    <source>
        <dbReference type="ARBA" id="ARBA00022574"/>
    </source>
</evidence>
<evidence type="ECO:0000313" key="5">
    <source>
        <dbReference type="EMBL" id="EHK46911.1"/>
    </source>
</evidence>
<dbReference type="InterPro" id="IPR015943">
    <property type="entry name" value="WD40/YVTN_repeat-like_dom_sf"/>
</dbReference>
<comment type="caution">
    <text evidence="5">The sequence shown here is derived from an EMBL/GenBank/DDBJ whole genome shotgun (WGS) entry which is preliminary data.</text>
</comment>
<proteinExistence type="predicted"/>
<dbReference type="InterPro" id="IPR055589">
    <property type="entry name" value="DUF7165"/>
</dbReference>
<dbReference type="Gene3D" id="2.130.10.10">
    <property type="entry name" value="YVTN repeat-like/Quinoprotein amine dehydrogenase"/>
    <property type="match status" value="2"/>
</dbReference>
<dbReference type="GeneID" id="25777783"/>
<feature type="repeat" description="WD" evidence="3">
    <location>
        <begin position="259"/>
        <end position="300"/>
    </location>
</feature>
<dbReference type="InterPro" id="IPR019775">
    <property type="entry name" value="WD40_repeat_CS"/>
</dbReference>
<feature type="repeat" description="WD" evidence="3">
    <location>
        <begin position="55"/>
        <end position="78"/>
    </location>
</feature>
<dbReference type="InterPro" id="IPR020472">
    <property type="entry name" value="WD40_PAC1"/>
</dbReference>
<dbReference type="InterPro" id="IPR036322">
    <property type="entry name" value="WD40_repeat_dom_sf"/>
</dbReference>
<dbReference type="Pfam" id="PF00400">
    <property type="entry name" value="WD40"/>
    <property type="match status" value="3"/>
</dbReference>
<feature type="repeat" description="WD" evidence="3">
    <location>
        <begin position="217"/>
        <end position="258"/>
    </location>
</feature>
<dbReference type="eggNOG" id="KOG4155">
    <property type="taxonomic scope" value="Eukaryota"/>
</dbReference>
<dbReference type="STRING" id="452589.G9NQU1"/>
<dbReference type="PROSITE" id="PS50294">
    <property type="entry name" value="WD_REPEATS_REGION"/>
    <property type="match status" value="3"/>
</dbReference>
<dbReference type="CDD" id="cd00200">
    <property type="entry name" value="WD40"/>
    <property type="match status" value="1"/>
</dbReference>
<reference evidence="5 6" key="1">
    <citation type="journal article" date="2011" name="Genome Biol.">
        <title>Comparative genome sequence analysis underscores mycoparasitism as the ancestral life style of Trichoderma.</title>
        <authorList>
            <person name="Kubicek C.P."/>
            <person name="Herrera-Estrella A."/>
            <person name="Seidl-Seiboth V."/>
            <person name="Martinez D.A."/>
            <person name="Druzhinina I.S."/>
            <person name="Thon M."/>
            <person name="Zeilinger S."/>
            <person name="Casas-Flores S."/>
            <person name="Horwitz B.A."/>
            <person name="Mukherjee P.K."/>
            <person name="Mukherjee M."/>
            <person name="Kredics L."/>
            <person name="Alcaraz L.D."/>
            <person name="Aerts A."/>
            <person name="Antal Z."/>
            <person name="Atanasova L."/>
            <person name="Cervantes-Badillo M.G."/>
            <person name="Challacombe J."/>
            <person name="Chertkov O."/>
            <person name="McCluskey K."/>
            <person name="Coulpier F."/>
            <person name="Deshpande N."/>
            <person name="von Doehren H."/>
            <person name="Ebbole D.J."/>
            <person name="Esquivel-Naranjo E.U."/>
            <person name="Fekete E."/>
            <person name="Flipphi M."/>
            <person name="Glaser F."/>
            <person name="Gomez-Rodriguez E.Y."/>
            <person name="Gruber S."/>
            <person name="Han C."/>
            <person name="Henrissat B."/>
            <person name="Hermosa R."/>
            <person name="Hernandez-Onate M."/>
            <person name="Karaffa L."/>
            <person name="Kosti I."/>
            <person name="Le Crom S."/>
            <person name="Lindquist E."/>
            <person name="Lucas S."/>
            <person name="Luebeck M."/>
            <person name="Luebeck P.S."/>
            <person name="Margeot A."/>
            <person name="Metz B."/>
            <person name="Misra M."/>
            <person name="Nevalainen H."/>
            <person name="Omann M."/>
            <person name="Packer N."/>
            <person name="Perrone G."/>
            <person name="Uresti-Rivera E.E."/>
            <person name="Salamov A."/>
            <person name="Schmoll M."/>
            <person name="Seiboth B."/>
            <person name="Shapiro H."/>
            <person name="Sukno S."/>
            <person name="Tamayo-Ramos J.A."/>
            <person name="Tisch D."/>
            <person name="Wiest A."/>
            <person name="Wilkinson H.H."/>
            <person name="Zhang M."/>
            <person name="Coutinho P.M."/>
            <person name="Kenerley C.M."/>
            <person name="Monte E."/>
            <person name="Baker S.E."/>
            <person name="Grigoriev I.V."/>
        </authorList>
    </citation>
    <scope>NUCLEOTIDE SEQUENCE [LARGE SCALE GENOMIC DNA]</scope>
    <source>
        <strain evidence="6">ATCC 20476 / IMI 206040</strain>
    </source>
</reference>
<dbReference type="Pfam" id="PF23749">
    <property type="entry name" value="DUF7165"/>
    <property type="match status" value="1"/>
</dbReference>
<dbReference type="EMBL" id="ABDG02000021">
    <property type="protein sequence ID" value="EHK46911.1"/>
    <property type="molecule type" value="Genomic_DNA"/>
</dbReference>
<name>G9NQU1_HYPAI</name>
<dbReference type="PANTHER" id="PTHR44129">
    <property type="entry name" value="WD REPEAT-CONTAINING PROTEIN POP1"/>
    <property type="match status" value="1"/>
</dbReference>
<dbReference type="OMA" id="ENRILIW"/>
<dbReference type="PROSITE" id="PS00678">
    <property type="entry name" value="WD_REPEATS_1"/>
    <property type="match status" value="1"/>
</dbReference>
<dbReference type="InterPro" id="IPR050349">
    <property type="entry name" value="WD_LIS1/nudF_dynein_reg"/>
</dbReference>
<keyword evidence="2" id="KW-0677">Repeat</keyword>
<keyword evidence="1 3" id="KW-0853">WD repeat</keyword>
<dbReference type="SUPFAM" id="SSF50978">
    <property type="entry name" value="WD40 repeat-like"/>
    <property type="match status" value="1"/>
</dbReference>
<gene>
    <name evidence="5" type="ORF">TRIATDRAFT_217277</name>
</gene>
<evidence type="ECO:0000313" key="6">
    <source>
        <dbReference type="Proteomes" id="UP000005426"/>
    </source>
</evidence>
<accession>G9NQU1</accession>
<feature type="domain" description="DUF7165" evidence="4">
    <location>
        <begin position="60"/>
        <end position="157"/>
    </location>
</feature>
<evidence type="ECO:0000256" key="3">
    <source>
        <dbReference type="PROSITE-ProRule" id="PRU00221"/>
    </source>
</evidence>
<dbReference type="SMART" id="SM00320">
    <property type="entry name" value="WD40"/>
    <property type="match status" value="6"/>
</dbReference>
<dbReference type="PRINTS" id="PR00320">
    <property type="entry name" value="GPROTEINBRPT"/>
</dbReference>
<dbReference type="InterPro" id="IPR001680">
    <property type="entry name" value="WD40_rpt"/>
</dbReference>
<sequence>MQVGQLVGSGQVACIRVSLGQRRIAVVGESECVAIYHSETYKITQVVRATEALCVSFPPSASFFAVGSYDGMIHLWQLCDSELEGVTPLETLGIEAMIKHLALSPDKQLLAAAHDGGIGLFGATEGRLKRKLSIKTDGILHLSFSPDSQMLLVSGTNNVGLYSVHDGSLVRNLEGQGDWVRQSAFSPNGQFVASASDDRRVRIWDTQKDTTEPEVTLQGHLDYVRCVAFSPDGKLLATGGDDYKVRVWDLTTEKESVTLGRRSSYVYNVAFSPDSKRILASCSDKSVRIWDWETETALKEMKNEYEWRNLRFDIRLPDYIITDLGAQYIGNHGPSNELPNWASYSMEYDDADETTGACWITWQGARAFQLPEAFRPTASYFDESRVIIGTETGRILQFKFHPDIKPSLGQ</sequence>
<dbReference type="KEGG" id="tatv:25777783"/>
<keyword evidence="6" id="KW-1185">Reference proteome</keyword>
<dbReference type="AlphaFoldDB" id="G9NQU1"/>
<feature type="repeat" description="WD" evidence="3">
    <location>
        <begin position="173"/>
        <end position="214"/>
    </location>
</feature>
<dbReference type="PROSITE" id="PS50082">
    <property type="entry name" value="WD_REPEATS_2"/>
    <property type="match status" value="4"/>
</dbReference>